<dbReference type="GO" id="GO:0003676">
    <property type="term" value="F:nucleic acid binding"/>
    <property type="evidence" value="ECO:0007669"/>
    <property type="project" value="InterPro"/>
</dbReference>
<keyword evidence="1" id="KW-0479">Metal-binding</keyword>
<evidence type="ECO:0000256" key="2">
    <source>
        <dbReference type="SAM" id="MobiDB-lite"/>
    </source>
</evidence>
<name>A0A820PTA5_9BILA</name>
<dbReference type="InterPro" id="IPR036875">
    <property type="entry name" value="Znf_CCHC_sf"/>
</dbReference>
<dbReference type="GO" id="GO:0008270">
    <property type="term" value="F:zinc ion binding"/>
    <property type="evidence" value="ECO:0007669"/>
    <property type="project" value="UniProtKB-KW"/>
</dbReference>
<protein>
    <recommendedName>
        <fullName evidence="3">CCHC-type domain-containing protein</fullName>
    </recommendedName>
</protein>
<feature type="non-terminal residue" evidence="4">
    <location>
        <position position="1"/>
    </location>
</feature>
<accession>A0A820PTA5</accession>
<feature type="compositionally biased region" description="Polar residues" evidence="2">
    <location>
        <begin position="1"/>
        <end position="12"/>
    </location>
</feature>
<gene>
    <name evidence="4" type="ORF">UXM345_LOCUS38564</name>
</gene>
<evidence type="ECO:0000259" key="3">
    <source>
        <dbReference type="PROSITE" id="PS50158"/>
    </source>
</evidence>
<dbReference type="InterPro" id="IPR001878">
    <property type="entry name" value="Znf_CCHC"/>
</dbReference>
<dbReference type="EMBL" id="CAJOBF010028766">
    <property type="protein sequence ID" value="CAF4413365.1"/>
    <property type="molecule type" value="Genomic_DNA"/>
</dbReference>
<feature type="domain" description="CCHC-type" evidence="3">
    <location>
        <begin position="30"/>
        <end position="45"/>
    </location>
</feature>
<organism evidence="4 5">
    <name type="scientific">Rotaria magnacalcarata</name>
    <dbReference type="NCBI Taxonomy" id="392030"/>
    <lineage>
        <taxon>Eukaryota</taxon>
        <taxon>Metazoa</taxon>
        <taxon>Spiralia</taxon>
        <taxon>Gnathifera</taxon>
        <taxon>Rotifera</taxon>
        <taxon>Eurotatoria</taxon>
        <taxon>Bdelloidea</taxon>
        <taxon>Philodinida</taxon>
        <taxon>Philodinidae</taxon>
        <taxon>Rotaria</taxon>
    </lineage>
</organism>
<dbReference type="SUPFAM" id="SSF57756">
    <property type="entry name" value="Retrovirus zinc finger-like domains"/>
    <property type="match status" value="1"/>
</dbReference>
<keyword evidence="1" id="KW-0862">Zinc</keyword>
<evidence type="ECO:0000313" key="4">
    <source>
        <dbReference type="EMBL" id="CAF4413365.1"/>
    </source>
</evidence>
<keyword evidence="1" id="KW-0863">Zinc-finger</keyword>
<dbReference type="Gene3D" id="4.10.60.10">
    <property type="entry name" value="Zinc finger, CCHC-type"/>
    <property type="match status" value="1"/>
</dbReference>
<evidence type="ECO:0000256" key="1">
    <source>
        <dbReference type="PROSITE-ProRule" id="PRU00047"/>
    </source>
</evidence>
<comment type="caution">
    <text evidence="4">The sequence shown here is derived from an EMBL/GenBank/DDBJ whole genome shotgun (WGS) entry which is preliminary data.</text>
</comment>
<dbReference type="PROSITE" id="PS50158">
    <property type="entry name" value="ZF_CCHC"/>
    <property type="match status" value="1"/>
</dbReference>
<reference evidence="4" key="1">
    <citation type="submission" date="2021-02" db="EMBL/GenBank/DDBJ databases">
        <authorList>
            <person name="Nowell W R."/>
        </authorList>
    </citation>
    <scope>NUCLEOTIDE SEQUENCE</scope>
</reference>
<proteinExistence type="predicted"/>
<feature type="region of interest" description="Disordered" evidence="2">
    <location>
        <begin position="1"/>
        <end position="20"/>
    </location>
</feature>
<dbReference type="AlphaFoldDB" id="A0A820PTA5"/>
<dbReference type="Proteomes" id="UP000663842">
    <property type="component" value="Unassembled WGS sequence"/>
</dbReference>
<evidence type="ECO:0000313" key="5">
    <source>
        <dbReference type="Proteomes" id="UP000663842"/>
    </source>
</evidence>
<sequence>SGRCSISESQSSFRRDSPQHLYPSNATRQCYHCYQFGHVAKYCPNRKNM</sequence>